<dbReference type="Ensembl" id="ENSPCET00000012552.1">
    <property type="protein sequence ID" value="ENSPCEP00000012130.1"/>
    <property type="gene ID" value="ENSPCEG00000009644.1"/>
</dbReference>
<evidence type="ECO:0000256" key="1">
    <source>
        <dbReference type="ARBA" id="ARBA00004613"/>
    </source>
</evidence>
<reference evidence="7" key="2">
    <citation type="submission" date="2025-09" db="UniProtKB">
        <authorList>
            <consortium name="Ensembl"/>
        </authorList>
    </citation>
    <scope>IDENTIFICATION</scope>
</reference>
<keyword evidence="4" id="KW-1015">Disulfide bond</keyword>
<comment type="similarity">
    <text evidence="2">Belongs to the pancreatic ribonuclease family.</text>
</comment>
<protein>
    <recommendedName>
        <fullName evidence="6">Ribonuclease A-domain domain-containing protein</fullName>
    </recommendedName>
</protein>
<dbReference type="InterPro" id="IPR023412">
    <property type="entry name" value="RNaseA_domain"/>
</dbReference>
<dbReference type="GO" id="GO:0003676">
    <property type="term" value="F:nucleic acid binding"/>
    <property type="evidence" value="ECO:0007669"/>
    <property type="project" value="InterPro"/>
</dbReference>
<dbReference type="Gene3D" id="3.10.130.10">
    <property type="entry name" value="Ribonuclease A-like domain"/>
    <property type="match status" value="1"/>
</dbReference>
<feature type="chain" id="PRO_5034259854" description="Ribonuclease A-domain domain-containing protein" evidence="5">
    <location>
        <begin position="27"/>
        <end position="152"/>
    </location>
</feature>
<evidence type="ECO:0000256" key="4">
    <source>
        <dbReference type="ARBA" id="ARBA00023157"/>
    </source>
</evidence>
<dbReference type="SUPFAM" id="SSF54076">
    <property type="entry name" value="RNase A-like"/>
    <property type="match status" value="1"/>
</dbReference>
<reference evidence="7" key="1">
    <citation type="submission" date="2025-08" db="UniProtKB">
        <authorList>
            <consortium name="Ensembl"/>
        </authorList>
    </citation>
    <scope>IDENTIFICATION</scope>
</reference>
<keyword evidence="5" id="KW-0732">Signal</keyword>
<dbReference type="Pfam" id="PF00074">
    <property type="entry name" value="RnaseA"/>
    <property type="match status" value="1"/>
</dbReference>
<evidence type="ECO:0000313" key="7">
    <source>
        <dbReference type="Ensembl" id="ENSPCEP00000012130.1"/>
    </source>
</evidence>
<dbReference type="SMART" id="SM00092">
    <property type="entry name" value="RNAse_Pc"/>
    <property type="match status" value="1"/>
</dbReference>
<keyword evidence="3" id="KW-0964">Secreted</keyword>
<evidence type="ECO:0000313" key="8">
    <source>
        <dbReference type="Proteomes" id="UP000694393"/>
    </source>
</evidence>
<evidence type="ECO:0000256" key="3">
    <source>
        <dbReference type="ARBA" id="ARBA00022525"/>
    </source>
</evidence>
<evidence type="ECO:0000259" key="6">
    <source>
        <dbReference type="SMART" id="SM00092"/>
    </source>
</evidence>
<keyword evidence="8" id="KW-1185">Reference proteome</keyword>
<dbReference type="GO" id="GO:0050830">
    <property type="term" value="P:defense response to Gram-positive bacterium"/>
    <property type="evidence" value="ECO:0007669"/>
    <property type="project" value="TreeGrafter"/>
</dbReference>
<dbReference type="InterPro" id="IPR036816">
    <property type="entry name" value="RNaseA-like_dom_sf"/>
</dbReference>
<feature type="domain" description="Ribonuclease A-domain" evidence="6">
    <location>
        <begin position="41"/>
        <end position="148"/>
    </location>
</feature>
<organism evidence="7 8">
    <name type="scientific">Pelusios castaneus</name>
    <name type="common">West African mud turtle</name>
    <dbReference type="NCBI Taxonomy" id="367368"/>
    <lineage>
        <taxon>Eukaryota</taxon>
        <taxon>Metazoa</taxon>
        <taxon>Chordata</taxon>
        <taxon>Craniata</taxon>
        <taxon>Vertebrata</taxon>
        <taxon>Euteleostomi</taxon>
        <taxon>Archelosauria</taxon>
        <taxon>Testudinata</taxon>
        <taxon>Testudines</taxon>
        <taxon>Pleurodira</taxon>
        <taxon>Pelomedusidae</taxon>
        <taxon>Pelusios</taxon>
    </lineage>
</organism>
<feature type="signal peptide" evidence="5">
    <location>
        <begin position="1"/>
        <end position="26"/>
    </location>
</feature>
<dbReference type="GO" id="GO:0005576">
    <property type="term" value="C:extracellular region"/>
    <property type="evidence" value="ECO:0007669"/>
    <property type="project" value="UniProtKB-SubCell"/>
</dbReference>
<dbReference type="GO" id="GO:0004540">
    <property type="term" value="F:RNA nuclease activity"/>
    <property type="evidence" value="ECO:0007669"/>
    <property type="project" value="TreeGrafter"/>
</dbReference>
<name>A0A8C8S019_9SAUR</name>
<accession>A0A8C8S019</accession>
<comment type="subcellular location">
    <subcellularLocation>
        <location evidence="1">Secreted</location>
    </subcellularLocation>
</comment>
<dbReference type="AlphaFoldDB" id="A0A8C8S019"/>
<dbReference type="PANTHER" id="PTHR11437:SF10">
    <property type="entry name" value="ANGIOGENIN-RELATED"/>
    <property type="match status" value="1"/>
</dbReference>
<dbReference type="Proteomes" id="UP000694393">
    <property type="component" value="Unplaced"/>
</dbReference>
<evidence type="ECO:0000256" key="2">
    <source>
        <dbReference type="ARBA" id="ARBA00005600"/>
    </source>
</evidence>
<dbReference type="PANTHER" id="PTHR11437">
    <property type="entry name" value="RIBONUCLEASE"/>
    <property type="match status" value="1"/>
</dbReference>
<sequence length="152" mass="17528">MALKGPYPTLMLSFVLLGAWLALASGQREFQDSPFLRPGPQPTTNDRFLKRHWDFPKTASGNNTDYCSLQTRCRKINGQNNTFIHSSIKTINDICARARNGPVTSRLRFNITVCRFNSTTNSYKGMSLTRRIRVICRNRLPVRYVRFVRNQL</sequence>
<proteinExistence type="inferred from homology"/>
<evidence type="ECO:0000256" key="5">
    <source>
        <dbReference type="SAM" id="SignalP"/>
    </source>
</evidence>
<dbReference type="InterPro" id="IPR001427">
    <property type="entry name" value="RNaseA"/>
</dbReference>